<dbReference type="AlphaFoldDB" id="A0A3M7Q1Z1"/>
<reference evidence="1 2" key="1">
    <citation type="journal article" date="2018" name="Sci. Rep.">
        <title>Genomic signatures of local adaptation to the degree of environmental predictability in rotifers.</title>
        <authorList>
            <person name="Franch-Gras L."/>
            <person name="Hahn C."/>
            <person name="Garcia-Roger E.M."/>
            <person name="Carmona M.J."/>
            <person name="Serra M."/>
            <person name="Gomez A."/>
        </authorList>
    </citation>
    <scope>NUCLEOTIDE SEQUENCE [LARGE SCALE GENOMIC DNA]</scope>
    <source>
        <strain evidence="1">HYR1</strain>
    </source>
</reference>
<name>A0A3M7Q1Z1_BRAPC</name>
<dbReference type="Proteomes" id="UP000276133">
    <property type="component" value="Unassembled WGS sequence"/>
</dbReference>
<protein>
    <submittedName>
        <fullName evidence="1">Uncharacterized protein</fullName>
    </submittedName>
</protein>
<evidence type="ECO:0000313" key="1">
    <source>
        <dbReference type="EMBL" id="RNA05447.1"/>
    </source>
</evidence>
<evidence type="ECO:0000313" key="2">
    <source>
        <dbReference type="Proteomes" id="UP000276133"/>
    </source>
</evidence>
<keyword evidence="2" id="KW-1185">Reference proteome</keyword>
<proteinExistence type="predicted"/>
<dbReference type="EMBL" id="REGN01007721">
    <property type="protein sequence ID" value="RNA05447.1"/>
    <property type="molecule type" value="Genomic_DNA"/>
</dbReference>
<accession>A0A3M7Q1Z1</accession>
<comment type="caution">
    <text evidence="1">The sequence shown here is derived from an EMBL/GenBank/DDBJ whole genome shotgun (WGS) entry which is preliminary data.</text>
</comment>
<gene>
    <name evidence="1" type="ORF">BpHYR1_041688</name>
</gene>
<organism evidence="1 2">
    <name type="scientific">Brachionus plicatilis</name>
    <name type="common">Marine rotifer</name>
    <name type="synonym">Brachionus muelleri</name>
    <dbReference type="NCBI Taxonomy" id="10195"/>
    <lineage>
        <taxon>Eukaryota</taxon>
        <taxon>Metazoa</taxon>
        <taxon>Spiralia</taxon>
        <taxon>Gnathifera</taxon>
        <taxon>Rotifera</taxon>
        <taxon>Eurotatoria</taxon>
        <taxon>Monogononta</taxon>
        <taxon>Pseudotrocha</taxon>
        <taxon>Ploima</taxon>
        <taxon>Brachionidae</taxon>
        <taxon>Brachionus</taxon>
    </lineage>
</organism>
<sequence length="40" mass="4757">MSCQTKQFTFGLSPTKVRQLEVYDHDNMRNNIQQIMINKV</sequence>